<evidence type="ECO:0000313" key="2">
    <source>
        <dbReference type="EMBL" id="CAH2043928.1"/>
    </source>
</evidence>
<feature type="region of interest" description="Disordered" evidence="1">
    <location>
        <begin position="67"/>
        <end position="99"/>
    </location>
</feature>
<dbReference type="EMBL" id="OW152827">
    <property type="protein sequence ID" value="CAH2043928.1"/>
    <property type="molecule type" value="Genomic_DNA"/>
</dbReference>
<evidence type="ECO:0000256" key="1">
    <source>
        <dbReference type="SAM" id="MobiDB-lite"/>
    </source>
</evidence>
<evidence type="ECO:0000313" key="3">
    <source>
        <dbReference type="Proteomes" id="UP000837857"/>
    </source>
</evidence>
<organism evidence="2 3">
    <name type="scientific">Iphiclides podalirius</name>
    <name type="common">scarce swallowtail</name>
    <dbReference type="NCBI Taxonomy" id="110791"/>
    <lineage>
        <taxon>Eukaryota</taxon>
        <taxon>Metazoa</taxon>
        <taxon>Ecdysozoa</taxon>
        <taxon>Arthropoda</taxon>
        <taxon>Hexapoda</taxon>
        <taxon>Insecta</taxon>
        <taxon>Pterygota</taxon>
        <taxon>Neoptera</taxon>
        <taxon>Endopterygota</taxon>
        <taxon>Lepidoptera</taxon>
        <taxon>Glossata</taxon>
        <taxon>Ditrysia</taxon>
        <taxon>Papilionoidea</taxon>
        <taxon>Papilionidae</taxon>
        <taxon>Papilioninae</taxon>
        <taxon>Iphiclides</taxon>
    </lineage>
</organism>
<proteinExistence type="predicted"/>
<name>A0ABN8I2Z6_9NEOP</name>
<sequence length="99" mass="10148">MRRAHLAAVDRVHCARRCVGALSSRVCGRGVGRAVTGGGGAAVPPYCAGACTLGGTVKGSGAARSGLRAHCNAPRPPNERAAGPRRERNTPTHPIRVSR</sequence>
<accession>A0ABN8I2Z6</accession>
<protein>
    <submittedName>
        <fullName evidence="2">Uncharacterized protein</fullName>
    </submittedName>
</protein>
<keyword evidence="3" id="KW-1185">Reference proteome</keyword>
<dbReference type="Proteomes" id="UP000837857">
    <property type="component" value="Chromosome 15"/>
</dbReference>
<reference evidence="2" key="1">
    <citation type="submission" date="2022-03" db="EMBL/GenBank/DDBJ databases">
        <authorList>
            <person name="Martin H S."/>
        </authorList>
    </citation>
    <scope>NUCLEOTIDE SEQUENCE</scope>
</reference>
<feature type="non-terminal residue" evidence="2">
    <location>
        <position position="99"/>
    </location>
</feature>
<gene>
    <name evidence="2" type="ORF">IPOD504_LOCUS4509</name>
</gene>